<reference evidence="1" key="3">
    <citation type="submission" date="2025-09" db="UniProtKB">
        <authorList>
            <consortium name="Ensembl"/>
        </authorList>
    </citation>
    <scope>IDENTIFICATION</scope>
</reference>
<dbReference type="HOGENOM" id="CLU_1820216_0_0_1"/>
<evidence type="ECO:0000313" key="2">
    <source>
        <dbReference type="Proteomes" id="UP000008672"/>
    </source>
</evidence>
<dbReference type="InParanoid" id="H2ZU85"/>
<dbReference type="EMBL" id="AFYH01274481">
    <property type="status" value="NOT_ANNOTATED_CDS"/>
    <property type="molecule type" value="Genomic_DNA"/>
</dbReference>
<reference evidence="2" key="1">
    <citation type="submission" date="2011-08" db="EMBL/GenBank/DDBJ databases">
        <title>The draft genome of Latimeria chalumnae.</title>
        <authorList>
            <person name="Di Palma F."/>
            <person name="Alfoldi J."/>
            <person name="Johnson J."/>
            <person name="Berlin A."/>
            <person name="Gnerre S."/>
            <person name="Jaffe D."/>
            <person name="MacCallum I."/>
            <person name="Young S."/>
            <person name="Walker B.J."/>
            <person name="Lander E."/>
            <person name="Lindblad-Toh K."/>
        </authorList>
    </citation>
    <scope>NUCLEOTIDE SEQUENCE [LARGE SCALE GENOMIC DNA]</scope>
    <source>
        <strain evidence="2">Wild caught</strain>
    </source>
</reference>
<dbReference type="Bgee" id="ENSLACG00000000854">
    <property type="expression patterns" value="Expressed in muscle tissue and 3 other cell types or tissues"/>
</dbReference>
<evidence type="ECO:0000313" key="1">
    <source>
        <dbReference type="Ensembl" id="ENSLACP00000000956.1"/>
    </source>
</evidence>
<protein>
    <submittedName>
        <fullName evidence="1">Uncharacterized protein</fullName>
    </submittedName>
</protein>
<reference evidence="1" key="2">
    <citation type="submission" date="2025-08" db="UniProtKB">
        <authorList>
            <consortium name="Ensembl"/>
        </authorList>
    </citation>
    <scope>IDENTIFICATION</scope>
</reference>
<dbReference type="Proteomes" id="UP000008672">
    <property type="component" value="Unassembled WGS sequence"/>
</dbReference>
<dbReference type="STRING" id="7897.ENSLACP00000000956"/>
<dbReference type="Ensembl" id="ENSLACT00000000965.1">
    <property type="protein sequence ID" value="ENSLACP00000000956.1"/>
    <property type="gene ID" value="ENSLACG00000000854.1"/>
</dbReference>
<keyword evidence="2" id="KW-1185">Reference proteome</keyword>
<dbReference type="eggNOG" id="ENOG502SB75">
    <property type="taxonomic scope" value="Eukaryota"/>
</dbReference>
<dbReference type="AlphaFoldDB" id="H2ZU85"/>
<sequence length="137" mass="15293">SSICTEHPKVKKAINMLQPGYTPPSRFALAGHLLNEVFQEEKIKCSEKLSGEFVCMSTDGWSNIHNEPIVCATVTVDGGTVYLYDSIDTSEYLTTLASDIIKSCEKEFKYHVTSFVTDNATNIAKMREQTAKYKQEG</sequence>
<dbReference type="GeneTree" id="ENSGT00660000097481"/>
<proteinExistence type="predicted"/>
<organism evidence="1 2">
    <name type="scientific">Latimeria chalumnae</name>
    <name type="common">Coelacanth</name>
    <dbReference type="NCBI Taxonomy" id="7897"/>
    <lineage>
        <taxon>Eukaryota</taxon>
        <taxon>Metazoa</taxon>
        <taxon>Chordata</taxon>
        <taxon>Craniata</taxon>
        <taxon>Vertebrata</taxon>
        <taxon>Euteleostomi</taxon>
        <taxon>Coelacanthiformes</taxon>
        <taxon>Coelacanthidae</taxon>
        <taxon>Latimeria</taxon>
    </lineage>
</organism>
<name>H2ZU85_LATCH</name>
<accession>H2ZU85</accession>